<keyword evidence="1" id="KW-0472">Membrane</keyword>
<feature type="transmembrane region" description="Helical" evidence="1">
    <location>
        <begin position="54"/>
        <end position="73"/>
    </location>
</feature>
<feature type="transmembrane region" description="Helical" evidence="1">
    <location>
        <begin position="30"/>
        <end position="48"/>
    </location>
</feature>
<keyword evidence="1" id="KW-1133">Transmembrane helix</keyword>
<comment type="caution">
    <text evidence="2">The sequence shown here is derived from an EMBL/GenBank/DDBJ whole genome shotgun (WGS) entry which is preliminary data.</text>
</comment>
<dbReference type="EMBL" id="NSDM01000003">
    <property type="protein sequence ID" value="MDQ2584152.1"/>
    <property type="molecule type" value="Genomic_DNA"/>
</dbReference>
<protein>
    <submittedName>
        <fullName evidence="2">Uncharacterized protein</fullName>
    </submittedName>
</protein>
<accession>A0ABU0WWB8</accession>
<proteinExistence type="predicted"/>
<dbReference type="Proteomes" id="UP001225605">
    <property type="component" value="Unassembled WGS sequence"/>
</dbReference>
<gene>
    <name evidence="2" type="ORF">CKY47_09190</name>
</gene>
<evidence type="ECO:0000313" key="3">
    <source>
        <dbReference type="Proteomes" id="UP001225605"/>
    </source>
</evidence>
<keyword evidence="3" id="KW-1185">Reference proteome</keyword>
<sequence length="293" mass="32250">MCWWVWMRLLRSCYRWFLAHVPGGPVRGPVVGLVALFAINAALAFAPWSTATRVLVGVLPLLAAGLALVAYRVNSGVLERHRTLLAHYADVIYDELQPLVHIVAWEERATLAANGDAETEVTVTATPAADGVRVLRLRFQAGWDQPEAQRSLVKAVVRGVLVDELPGARFAVSTSWREDGRFDLAVHFQEPIPAGSEVRVVVTLFWPGKCAPLMRFGEPDAFAYRFAGSVPHVSLALRLPRGVDVFYDALGFDRGDPGFVLESVRSPADRTEVVFSATDLQPDRRVGVRLDVV</sequence>
<evidence type="ECO:0000256" key="1">
    <source>
        <dbReference type="SAM" id="Phobius"/>
    </source>
</evidence>
<name>A0ABU0WWB8_9PSEU</name>
<organism evidence="2 3">
    <name type="scientific">Saccharothrix yanglingensis</name>
    <dbReference type="NCBI Taxonomy" id="659496"/>
    <lineage>
        <taxon>Bacteria</taxon>
        <taxon>Bacillati</taxon>
        <taxon>Actinomycetota</taxon>
        <taxon>Actinomycetes</taxon>
        <taxon>Pseudonocardiales</taxon>
        <taxon>Pseudonocardiaceae</taxon>
        <taxon>Saccharothrix</taxon>
    </lineage>
</organism>
<keyword evidence="1" id="KW-0812">Transmembrane</keyword>
<reference evidence="2 3" key="1">
    <citation type="submission" date="2017-06" db="EMBL/GenBank/DDBJ databases">
        <title>Cultured bacterium strain Saccharothrix yanglingensis Hhs.015.</title>
        <authorList>
            <person name="Xia Y."/>
        </authorList>
    </citation>
    <scope>NUCLEOTIDE SEQUENCE [LARGE SCALE GENOMIC DNA]</scope>
    <source>
        <strain evidence="2 3">Hhs.015</strain>
    </source>
</reference>
<evidence type="ECO:0000313" key="2">
    <source>
        <dbReference type="EMBL" id="MDQ2584152.1"/>
    </source>
</evidence>